<keyword evidence="1" id="KW-0175">Coiled coil</keyword>
<dbReference type="Proteomes" id="UP000663873">
    <property type="component" value="Unassembled WGS sequence"/>
</dbReference>
<evidence type="ECO:0000256" key="1">
    <source>
        <dbReference type="SAM" id="Coils"/>
    </source>
</evidence>
<protein>
    <submittedName>
        <fullName evidence="2">Uncharacterized protein</fullName>
    </submittedName>
</protein>
<dbReference type="EMBL" id="CAJOBP010001784">
    <property type="protein sequence ID" value="CAF4311173.1"/>
    <property type="molecule type" value="Genomic_DNA"/>
</dbReference>
<accession>A0A820IJG8</accession>
<proteinExistence type="predicted"/>
<evidence type="ECO:0000313" key="2">
    <source>
        <dbReference type="EMBL" id="CAF4311173.1"/>
    </source>
</evidence>
<gene>
    <name evidence="2" type="ORF">UJA718_LOCUS13269</name>
</gene>
<keyword evidence="3" id="KW-1185">Reference proteome</keyword>
<comment type="caution">
    <text evidence="2">The sequence shown here is derived from an EMBL/GenBank/DDBJ whole genome shotgun (WGS) entry which is preliminary data.</text>
</comment>
<evidence type="ECO:0000313" key="3">
    <source>
        <dbReference type="Proteomes" id="UP000663873"/>
    </source>
</evidence>
<sequence length="76" mass="8835">MEQYLRQRIDCPPPGGTRTLIEEKDSIIKKQQDDLNKLQAQLKSIQAERDYLLSLLSDEQKLNIHNSINNDNNNNL</sequence>
<name>A0A820IJG8_9BILA</name>
<reference evidence="2" key="1">
    <citation type="submission" date="2021-02" db="EMBL/GenBank/DDBJ databases">
        <authorList>
            <person name="Nowell W R."/>
        </authorList>
    </citation>
    <scope>NUCLEOTIDE SEQUENCE</scope>
</reference>
<organism evidence="2 3">
    <name type="scientific">Rotaria socialis</name>
    <dbReference type="NCBI Taxonomy" id="392032"/>
    <lineage>
        <taxon>Eukaryota</taxon>
        <taxon>Metazoa</taxon>
        <taxon>Spiralia</taxon>
        <taxon>Gnathifera</taxon>
        <taxon>Rotifera</taxon>
        <taxon>Eurotatoria</taxon>
        <taxon>Bdelloidea</taxon>
        <taxon>Philodinida</taxon>
        <taxon>Philodinidae</taxon>
        <taxon>Rotaria</taxon>
    </lineage>
</organism>
<dbReference type="AlphaFoldDB" id="A0A820IJG8"/>
<feature type="coiled-coil region" evidence="1">
    <location>
        <begin position="21"/>
        <end position="55"/>
    </location>
</feature>